<evidence type="ECO:0000313" key="1">
    <source>
        <dbReference type="EMBL" id="ADW73063.1"/>
    </source>
</evidence>
<dbReference type="GO" id="GO:0006974">
    <property type="term" value="P:DNA damage response"/>
    <property type="evidence" value="ECO:0007669"/>
    <property type="project" value="TreeGrafter"/>
</dbReference>
<accession>A0A0H3F850</accession>
<organism evidence="1 2">
    <name type="scientific">Rahnella sp. (strain Y9602)</name>
    <dbReference type="NCBI Taxonomy" id="2703885"/>
    <lineage>
        <taxon>Bacteria</taxon>
        <taxon>Pseudomonadati</taxon>
        <taxon>Pseudomonadota</taxon>
        <taxon>Gammaproteobacteria</taxon>
        <taxon>Enterobacterales</taxon>
        <taxon>Yersiniaceae</taxon>
        <taxon>Rahnella</taxon>
    </lineage>
</organism>
<dbReference type="OrthoDB" id="6835762at2"/>
<sequence>MTTFSYPSVEKAPLTGLQLMKALLTRQITPGPSWELPRYRLKFLFRTLAHPRRTFGMLDYLAQHPQRDEILTAMPSLPCKLHRAYQSANITPQQAMKRITDHYDMIGHCLPDAINHGYLNKKPMAIATLTGKEGQHFFVAFNAISRLDKEGEATLTFNTPQGEPIAIVTFSFIEYQGRPTLFIGALQGPRAHVDHLEIQTATKACHGLFPKRLVIEALTTLADVTGMQQIVAVGNHTHIYENPRYKKRKGMVFADYDSFWETLDAKPGDDGYFHLPSQIAHRPLEEIASKRRSEYRRRYQLLDDLETQIRRTFSSGHGNPVITENSHAA</sequence>
<dbReference type="RefSeq" id="WP_013574767.1">
    <property type="nucleotide sequence ID" value="NC_015061.1"/>
</dbReference>
<dbReference type="PANTHER" id="PTHR38785">
    <property type="entry name" value="HOMOLOG OF VIRK"/>
    <property type="match status" value="1"/>
</dbReference>
<evidence type="ECO:0008006" key="3">
    <source>
        <dbReference type="Google" id="ProtNLM"/>
    </source>
</evidence>
<dbReference type="AlphaFoldDB" id="A0A0H3F850"/>
<dbReference type="eggNOG" id="COG2990">
    <property type="taxonomic scope" value="Bacteria"/>
</dbReference>
<gene>
    <name evidence="1" type="ordered locus">Rahaq_1440</name>
</gene>
<reference evidence="2" key="1">
    <citation type="submission" date="2011-01" db="EMBL/GenBank/DDBJ databases">
        <title>Complete sequence of chromosome of Rahnella sp. Y9602.</title>
        <authorList>
            <consortium name="US DOE Joint Genome Institute"/>
            <person name="Lucas S."/>
            <person name="Copeland A."/>
            <person name="Lapidus A."/>
            <person name="Cheng J.-F."/>
            <person name="Goodwin L."/>
            <person name="Pitluck S."/>
            <person name="Lu M."/>
            <person name="Detter J.C."/>
            <person name="Han C."/>
            <person name="Tapia R."/>
            <person name="Land M."/>
            <person name="Hauser L."/>
            <person name="Kyrpides N."/>
            <person name="Ivanova N."/>
            <person name="Ovchinnikova G."/>
            <person name="Pagani I."/>
            <person name="Sobecky P.A."/>
            <person name="Martinez R.J."/>
            <person name="Woyke T."/>
        </authorList>
    </citation>
    <scope>NUCLEOTIDE SEQUENCE [LARGE SCALE GENOMIC DNA]</scope>
    <source>
        <strain evidence="2">Y9602</strain>
    </source>
</reference>
<dbReference type="KEGG" id="rah:Rahaq_1440"/>
<dbReference type="Proteomes" id="UP000007257">
    <property type="component" value="Chromosome"/>
</dbReference>
<dbReference type="Pfam" id="PF04393">
    <property type="entry name" value="DUF535"/>
    <property type="match status" value="1"/>
</dbReference>
<dbReference type="PANTHER" id="PTHR38785:SF1">
    <property type="entry name" value="HOMOLOG OF VIRK"/>
    <property type="match status" value="1"/>
</dbReference>
<protein>
    <recommendedName>
        <fullName evidence="3">DUF535 domain-containing protein</fullName>
    </recommendedName>
</protein>
<evidence type="ECO:0000313" key="2">
    <source>
        <dbReference type="Proteomes" id="UP000007257"/>
    </source>
</evidence>
<name>A0A0H3F850_RAHSY</name>
<reference evidence="1 2" key="2">
    <citation type="journal article" date="2012" name="J. Bacteriol.">
        <title>Complete Genome Sequence of Rahnella sp. Strain Y9602, a Gammaproteobacterium Isolate from Metal- and Radionuclide-Contaminated Soil.</title>
        <authorList>
            <person name="Martinez R.J."/>
            <person name="Bruce D."/>
            <person name="Detter C."/>
            <person name="Goodwin L.A."/>
            <person name="Han J."/>
            <person name="Han C.S."/>
            <person name="Held B."/>
            <person name="Land M.L."/>
            <person name="Mikhailova N."/>
            <person name="Nolan M."/>
            <person name="Pennacchio L."/>
            <person name="Pitluck S."/>
            <person name="Tapia R."/>
            <person name="Woyke T."/>
            <person name="Sobecky P.A."/>
        </authorList>
    </citation>
    <scope>NUCLEOTIDE SEQUENCE [LARGE SCALE GENOMIC DNA]</scope>
    <source>
        <strain evidence="1 2">Y9602</strain>
    </source>
</reference>
<dbReference type="EMBL" id="CP002505">
    <property type="protein sequence ID" value="ADW73063.1"/>
    <property type="molecule type" value="Genomic_DNA"/>
</dbReference>
<dbReference type="InterPro" id="IPR007488">
    <property type="entry name" value="DUF535"/>
</dbReference>
<dbReference type="HOGENOM" id="CLU_065818_1_0_6"/>
<proteinExistence type="predicted"/>